<feature type="domain" description="Sporulation regulator WhiA C-terminal" evidence="5">
    <location>
        <begin position="197"/>
        <end position="283"/>
    </location>
</feature>
<evidence type="ECO:0000259" key="6">
    <source>
        <dbReference type="Pfam" id="PF14527"/>
    </source>
</evidence>
<dbReference type="GO" id="GO:0003677">
    <property type="term" value="F:DNA binding"/>
    <property type="evidence" value="ECO:0007669"/>
    <property type="project" value="UniProtKB-UniRule"/>
</dbReference>
<organism evidence="7 8">
    <name type="scientific">Mycoplasmopsis columboralis</name>
    <dbReference type="NCBI Taxonomy" id="171282"/>
    <lineage>
        <taxon>Bacteria</taxon>
        <taxon>Bacillati</taxon>
        <taxon>Mycoplasmatota</taxon>
        <taxon>Mycoplasmoidales</taxon>
        <taxon>Metamycoplasmataceae</taxon>
        <taxon>Mycoplasmopsis</taxon>
    </lineage>
</organism>
<dbReference type="EMBL" id="LR215039">
    <property type="protein sequence ID" value="VEU76435.1"/>
    <property type="molecule type" value="Genomic_DNA"/>
</dbReference>
<dbReference type="InterPro" id="IPR023054">
    <property type="entry name" value="Sporulation_regulator_WhiA_C"/>
</dbReference>
<dbReference type="Pfam" id="PF02650">
    <property type="entry name" value="HTH_WhiA"/>
    <property type="match status" value="1"/>
</dbReference>
<accession>A0A449B778</accession>
<dbReference type="PANTHER" id="PTHR37307:SF1">
    <property type="entry name" value="CELL DIVISION PROTEIN WHIA-RELATED"/>
    <property type="match status" value="1"/>
</dbReference>
<comment type="function">
    <text evidence="4">Involved in cell division and chromosome segregation.</text>
</comment>
<keyword evidence="3 4" id="KW-0131">Cell cycle</keyword>
<keyword evidence="8" id="KW-1185">Reference proteome</keyword>
<dbReference type="GO" id="GO:0051301">
    <property type="term" value="P:cell division"/>
    <property type="evidence" value="ECO:0007669"/>
    <property type="project" value="UniProtKB-UniRule"/>
</dbReference>
<sequence>MKTSFTKIIKQEIVNVKKPKEIDSFLSGFLLTAVDFDTDEEFVNFELKNPVFRNEVLRMFKRLKLDYFSEGESKSKFKIHVFEAFPNGIDDIADLIIENDLTKLFAGFFFGGGTISNIESKSYFLDLTAKNKFVLDIVQELLNSYEFGFKYKFKNNKHTLYIRSIDKIIEFLSAIEAKKAYFEFLDLKIKRDMQNMVNRINNLDYANMKKVATSSINYVELINYVYKHNLESNFSENELVFHRLRLENPGLSLSNLVHILENEHNIYITKAGLNHWNRKLKKIVELHLGNDKKQ</sequence>
<dbReference type="HAMAP" id="MF_01420">
    <property type="entry name" value="HTH_type_WhiA"/>
    <property type="match status" value="1"/>
</dbReference>
<dbReference type="InterPro" id="IPR027434">
    <property type="entry name" value="Homing_endonucl"/>
</dbReference>
<dbReference type="RefSeq" id="WP_036434403.1">
    <property type="nucleotide sequence ID" value="NZ_LR215039.1"/>
</dbReference>
<evidence type="ECO:0000256" key="4">
    <source>
        <dbReference type="HAMAP-Rule" id="MF_01420"/>
    </source>
</evidence>
<dbReference type="OrthoDB" id="401278at2"/>
<evidence type="ECO:0000256" key="2">
    <source>
        <dbReference type="ARBA" id="ARBA00023125"/>
    </source>
</evidence>
<evidence type="ECO:0000256" key="3">
    <source>
        <dbReference type="ARBA" id="ARBA00023306"/>
    </source>
</evidence>
<dbReference type="KEGG" id="mcou:NCTC10179_00621"/>
<evidence type="ECO:0000313" key="8">
    <source>
        <dbReference type="Proteomes" id="UP000289497"/>
    </source>
</evidence>
<dbReference type="Proteomes" id="UP000289497">
    <property type="component" value="Chromosome"/>
</dbReference>
<dbReference type="PANTHER" id="PTHR37307">
    <property type="entry name" value="CELL DIVISION PROTEIN WHIA-RELATED"/>
    <property type="match status" value="1"/>
</dbReference>
<proteinExistence type="inferred from homology"/>
<evidence type="ECO:0000259" key="5">
    <source>
        <dbReference type="Pfam" id="PF02650"/>
    </source>
</evidence>
<gene>
    <name evidence="4" type="primary">whiA</name>
    <name evidence="7" type="ORF">NCTC10179_00621</name>
</gene>
<protein>
    <recommendedName>
        <fullName evidence="4">Probable cell division protein WhiA</fullName>
    </recommendedName>
</protein>
<dbReference type="GO" id="GO:0043937">
    <property type="term" value="P:regulation of sporulation"/>
    <property type="evidence" value="ECO:0007669"/>
    <property type="project" value="InterPro"/>
</dbReference>
<keyword evidence="2 4" id="KW-0238">DNA-binding</keyword>
<dbReference type="Pfam" id="PF14527">
    <property type="entry name" value="LAGLIDADG_WhiA"/>
    <property type="match status" value="1"/>
</dbReference>
<keyword evidence="1 4" id="KW-0132">Cell division</keyword>
<dbReference type="SUPFAM" id="SSF55608">
    <property type="entry name" value="Homing endonucleases"/>
    <property type="match status" value="1"/>
</dbReference>
<reference evidence="7 8" key="1">
    <citation type="submission" date="2019-01" db="EMBL/GenBank/DDBJ databases">
        <authorList>
            <consortium name="Pathogen Informatics"/>
        </authorList>
    </citation>
    <scope>NUCLEOTIDE SEQUENCE [LARGE SCALE GENOMIC DNA]</scope>
    <source>
        <strain evidence="7 8">NCTC10179</strain>
    </source>
</reference>
<dbReference type="AlphaFoldDB" id="A0A449B778"/>
<dbReference type="Gene3D" id="3.10.28.10">
    <property type="entry name" value="Homing endonucleases"/>
    <property type="match status" value="1"/>
</dbReference>
<dbReference type="NCBIfam" id="TIGR00647">
    <property type="entry name" value="DNA_bind_WhiA"/>
    <property type="match status" value="1"/>
</dbReference>
<feature type="domain" description="WhiA LAGLIDADG-like" evidence="6">
    <location>
        <begin position="103"/>
        <end position="194"/>
    </location>
</feature>
<dbReference type="InterPro" id="IPR039518">
    <property type="entry name" value="WhiA_LAGLIDADG_dom"/>
</dbReference>
<evidence type="ECO:0000313" key="7">
    <source>
        <dbReference type="EMBL" id="VEU76435.1"/>
    </source>
</evidence>
<evidence type="ECO:0000256" key="1">
    <source>
        <dbReference type="ARBA" id="ARBA00022618"/>
    </source>
</evidence>
<dbReference type="InterPro" id="IPR003802">
    <property type="entry name" value="Sporulation_regulator_WhiA"/>
</dbReference>
<comment type="similarity">
    <text evidence="4">Belongs to the WhiA family.</text>
</comment>
<name>A0A449B778_9BACT</name>